<dbReference type="KEGG" id="sgp:SpiGrapes_2762"/>
<gene>
    <name evidence="1" type="ordered locus">SpiGrapes_2762</name>
</gene>
<sequence length="133" mass="14986">MSTHPKQEKLENSLRLLCDDLDTFLEDRFGSRFKRHPNRLERGKAASVAYDGLFSTGTQFTLGYGSIYGRGYVISIEVRTLEKVPSDSMAEIEEAAIEHLKTRIPARFPDRKISVVKDGEVYKLIGDFSLGSV</sequence>
<protein>
    <submittedName>
        <fullName evidence="1">Uncharacterized protein</fullName>
    </submittedName>
</protein>
<name>G8QVZ5_SPHPG</name>
<organism evidence="1 2">
    <name type="scientific">Sphaerochaeta pleomorpha (strain ATCC BAA-1885 / DSM 22778 / Grapes)</name>
    <dbReference type="NCBI Taxonomy" id="158190"/>
    <lineage>
        <taxon>Bacteria</taxon>
        <taxon>Pseudomonadati</taxon>
        <taxon>Spirochaetota</taxon>
        <taxon>Spirochaetia</taxon>
        <taxon>Spirochaetales</taxon>
        <taxon>Sphaerochaetaceae</taxon>
        <taxon>Sphaerochaeta</taxon>
    </lineage>
</organism>
<dbReference type="eggNOG" id="ENOG50338KM">
    <property type="taxonomic scope" value="Bacteria"/>
</dbReference>
<dbReference type="STRING" id="158190.SpiGrapes_2762"/>
<dbReference type="HOGENOM" id="CLU_1916148_0_0_12"/>
<dbReference type="OrthoDB" id="350508at2"/>
<dbReference type="Proteomes" id="UP000005632">
    <property type="component" value="Chromosome"/>
</dbReference>
<dbReference type="RefSeq" id="WP_014271358.1">
    <property type="nucleotide sequence ID" value="NC_016633.1"/>
</dbReference>
<dbReference type="EMBL" id="CP003155">
    <property type="protein sequence ID" value="AEV30519.1"/>
    <property type="molecule type" value="Genomic_DNA"/>
</dbReference>
<proteinExistence type="predicted"/>
<accession>G8QVZ5</accession>
<evidence type="ECO:0000313" key="1">
    <source>
        <dbReference type="EMBL" id="AEV30519.1"/>
    </source>
</evidence>
<dbReference type="AlphaFoldDB" id="G8QVZ5"/>
<evidence type="ECO:0000313" key="2">
    <source>
        <dbReference type="Proteomes" id="UP000005632"/>
    </source>
</evidence>
<keyword evidence="2" id="KW-1185">Reference proteome</keyword>
<reference evidence="1 2" key="1">
    <citation type="submission" date="2011-11" db="EMBL/GenBank/DDBJ databases">
        <title>Complete sequence of Spirochaeta sp. grapes.</title>
        <authorList>
            <consortium name="US DOE Joint Genome Institute"/>
            <person name="Lucas S."/>
            <person name="Han J."/>
            <person name="Lapidus A."/>
            <person name="Cheng J.-F."/>
            <person name="Goodwin L."/>
            <person name="Pitluck S."/>
            <person name="Peters L."/>
            <person name="Ovchinnikova G."/>
            <person name="Munk A.C."/>
            <person name="Detter J.C."/>
            <person name="Han C."/>
            <person name="Tapia R."/>
            <person name="Land M."/>
            <person name="Hauser L."/>
            <person name="Kyrpides N."/>
            <person name="Ivanova N."/>
            <person name="Pagani I."/>
            <person name="Ritalahtilisa K."/>
            <person name="Loeffler F."/>
            <person name="Woyke T."/>
        </authorList>
    </citation>
    <scope>NUCLEOTIDE SEQUENCE [LARGE SCALE GENOMIC DNA]</scope>
    <source>
        <strain evidence="2">ATCC BAA-1885 / DSM 22778 / Grapes</strain>
    </source>
</reference>